<name>A0AAD7U5H8_9STRA</name>
<dbReference type="SUPFAM" id="SSF56112">
    <property type="entry name" value="Protein kinase-like (PK-like)"/>
    <property type="match status" value="1"/>
</dbReference>
<comment type="caution">
    <text evidence="1">The sequence shown here is derived from an EMBL/GenBank/DDBJ whole genome shotgun (WGS) entry which is preliminary data.</text>
</comment>
<evidence type="ECO:0000313" key="1">
    <source>
        <dbReference type="EMBL" id="KAJ8598697.1"/>
    </source>
</evidence>
<dbReference type="InterPro" id="IPR052961">
    <property type="entry name" value="Oxido-Kinase-like_Enzymes"/>
</dbReference>
<dbReference type="Pfam" id="PF02958">
    <property type="entry name" value="EcKL"/>
    <property type="match status" value="1"/>
</dbReference>
<dbReference type="EMBL" id="JAQMWT010000664">
    <property type="protein sequence ID" value="KAJ8598697.1"/>
    <property type="molecule type" value="Genomic_DNA"/>
</dbReference>
<gene>
    <name evidence="1" type="ORF">CTAYLR_003110</name>
</gene>
<dbReference type="PANTHER" id="PTHR23020">
    <property type="entry name" value="UNCHARACTERIZED NUCLEAR HORMONE RECEPTOR-RELATED"/>
    <property type="match status" value="1"/>
</dbReference>
<dbReference type="Proteomes" id="UP001230188">
    <property type="component" value="Unassembled WGS sequence"/>
</dbReference>
<dbReference type="AlphaFoldDB" id="A0AAD7U5H8"/>
<dbReference type="InterPro" id="IPR004119">
    <property type="entry name" value="EcKL"/>
</dbReference>
<evidence type="ECO:0008006" key="3">
    <source>
        <dbReference type="Google" id="ProtNLM"/>
    </source>
</evidence>
<dbReference type="Gene3D" id="3.90.1200.10">
    <property type="match status" value="1"/>
</dbReference>
<protein>
    <recommendedName>
        <fullName evidence="3">CHK kinase-like domain-containing protein</fullName>
    </recommendedName>
</protein>
<reference evidence="1" key="1">
    <citation type="submission" date="2023-01" db="EMBL/GenBank/DDBJ databases">
        <title>Metagenome sequencing of chrysophaentin producing Chrysophaeum taylorii.</title>
        <authorList>
            <person name="Davison J."/>
            <person name="Bewley C."/>
        </authorList>
    </citation>
    <scope>NUCLEOTIDE SEQUENCE</scope>
    <source>
        <strain evidence="1">NIES-1699</strain>
    </source>
</reference>
<evidence type="ECO:0000313" key="2">
    <source>
        <dbReference type="Proteomes" id="UP001230188"/>
    </source>
</evidence>
<keyword evidence="2" id="KW-1185">Reference proteome</keyword>
<dbReference type="PANTHER" id="PTHR23020:SF41">
    <property type="entry name" value="AMINOGLYCOSIDE PHOSPHOTRANSFERASE DOMAIN-CONTAINING PROTEIN"/>
    <property type="match status" value="1"/>
</dbReference>
<sequence>MAPCCFRSVGREIVWLVGALGWVAVTEVVDAVISWVGLGTVLPRSVEELTAQRLSRLLGRPVTRVERHRHKEASEVGAGGTGTSRAWLTVYADRGHKVFVKLPAPTFAKRVFLTVFGVYRNELKMYAFVRKARYPPGLFADVECVAQRGNRFVLVLEDLRRSRDAWLPSVADPHPVRRVKVALEALADLHAVYYAKPLPDVGWADEFSRPDKPPTRPPFLRVVARATLQRVDQRFPGLLPPASRAVFVLFAERFYDVRRAWSTMAPLTLVHGDAHLGNMFFYDKDSKAGFYDLQCVAAEHPLRDVVYHLLSSCDPADLQAGGESALLEFYVDQLNAKVDHDKVPLHDALFLYRLHAAWVLAAFVISAGASDLFSDDMARLTLGRIFAGIDRLDTLGALNLLLLRANTNPVAWKGISP</sequence>
<accession>A0AAD7U5H8</accession>
<dbReference type="InterPro" id="IPR011009">
    <property type="entry name" value="Kinase-like_dom_sf"/>
</dbReference>
<organism evidence="1 2">
    <name type="scientific">Chrysophaeum taylorii</name>
    <dbReference type="NCBI Taxonomy" id="2483200"/>
    <lineage>
        <taxon>Eukaryota</taxon>
        <taxon>Sar</taxon>
        <taxon>Stramenopiles</taxon>
        <taxon>Ochrophyta</taxon>
        <taxon>Pelagophyceae</taxon>
        <taxon>Pelagomonadales</taxon>
        <taxon>Pelagomonadaceae</taxon>
        <taxon>Chrysophaeum</taxon>
    </lineage>
</organism>
<proteinExistence type="predicted"/>